<dbReference type="Gene3D" id="2.30.110.10">
    <property type="entry name" value="Electron Transport, Fmn-binding Protein, Chain A"/>
    <property type="match status" value="1"/>
</dbReference>
<name>A0ABX1PTV9_9RHOO</name>
<accession>A0ABX1PTV9</accession>
<dbReference type="SMART" id="SM00903">
    <property type="entry name" value="Flavin_Reduct"/>
    <property type="match status" value="1"/>
</dbReference>
<dbReference type="InterPro" id="IPR050268">
    <property type="entry name" value="NADH-dep_flavin_reductase"/>
</dbReference>
<dbReference type="Proteomes" id="UP000623795">
    <property type="component" value="Unassembled WGS sequence"/>
</dbReference>
<dbReference type="RefSeq" id="WP_169254788.1">
    <property type="nucleotide sequence ID" value="NZ_WTVN01000003.1"/>
</dbReference>
<dbReference type="InterPro" id="IPR002563">
    <property type="entry name" value="Flavin_Rdtase-like_dom"/>
</dbReference>
<gene>
    <name evidence="4" type="ORF">GPA22_03925</name>
</gene>
<reference evidence="4 5" key="1">
    <citation type="submission" date="2019-12" db="EMBL/GenBank/DDBJ databases">
        <title>Comparative genomics gives insights into the taxonomy of the Azoarcus-Aromatoleum group and reveals separate origins of nif in the plant-associated Azoarcus and non-plant-associated Aromatoleum sub-groups.</title>
        <authorList>
            <person name="Lafos M."/>
            <person name="Maluk M."/>
            <person name="Batista M."/>
            <person name="Junghare M."/>
            <person name="Carmona M."/>
            <person name="Faoro H."/>
            <person name="Cruz L.M."/>
            <person name="Battistoni F."/>
            <person name="De Souza E."/>
            <person name="Pedrosa F."/>
            <person name="Chen W.-M."/>
            <person name="Poole P.S."/>
            <person name="Dixon R.A."/>
            <person name="James E.K."/>
        </authorList>
    </citation>
    <scope>NUCLEOTIDE SEQUENCE [LARGE SCALE GENOMIC DNA]</scope>
    <source>
        <strain evidence="4 5">Td21</strain>
    </source>
</reference>
<dbReference type="PANTHER" id="PTHR30466:SF11">
    <property type="entry name" value="FLAVIN-DEPENDENT MONOOXYGENASE, REDUCTASE SUBUNIT HSAB"/>
    <property type="match status" value="1"/>
</dbReference>
<dbReference type="InterPro" id="IPR012349">
    <property type="entry name" value="Split_barrel_FMN-bd"/>
</dbReference>
<evidence type="ECO:0000259" key="3">
    <source>
        <dbReference type="SMART" id="SM00903"/>
    </source>
</evidence>
<feature type="domain" description="Flavin reductase like" evidence="3">
    <location>
        <begin position="11"/>
        <end position="154"/>
    </location>
</feature>
<dbReference type="SUPFAM" id="SSF50475">
    <property type="entry name" value="FMN-binding split barrel"/>
    <property type="match status" value="1"/>
</dbReference>
<comment type="caution">
    <text evidence="4">The sequence shown here is derived from an EMBL/GenBank/DDBJ whole genome shotgun (WGS) entry which is preliminary data.</text>
</comment>
<proteinExistence type="inferred from homology"/>
<keyword evidence="2" id="KW-0560">Oxidoreductase</keyword>
<sequence length="170" mass="18133">MIDSRELRNALGHFATGVTVVTTRNAAGAPIGVTINSFSSLSLDPPLILWSLAKKSHSLAAFEGAAQFAVHVLAADQRALSDRFARSGGDKFADVRPSSGLGDVPLLPHCAAVFQCSVEHCYDGGDHLILVGRVQRFATDERPPLLFYRGRYATADGEPQALAKLAWGVC</sequence>
<dbReference type="PANTHER" id="PTHR30466">
    <property type="entry name" value="FLAVIN REDUCTASE"/>
    <property type="match status" value="1"/>
</dbReference>
<evidence type="ECO:0000256" key="2">
    <source>
        <dbReference type="ARBA" id="ARBA00023002"/>
    </source>
</evidence>
<evidence type="ECO:0000256" key="1">
    <source>
        <dbReference type="ARBA" id="ARBA00008898"/>
    </source>
</evidence>
<evidence type="ECO:0000313" key="4">
    <source>
        <dbReference type="EMBL" id="NMG42884.1"/>
    </source>
</evidence>
<organism evidence="4 5">
    <name type="scientific">Aromatoleum toluvorans</name>
    <dbReference type="NCBI Taxonomy" id="92002"/>
    <lineage>
        <taxon>Bacteria</taxon>
        <taxon>Pseudomonadati</taxon>
        <taxon>Pseudomonadota</taxon>
        <taxon>Betaproteobacteria</taxon>
        <taxon>Rhodocyclales</taxon>
        <taxon>Rhodocyclaceae</taxon>
        <taxon>Aromatoleum</taxon>
    </lineage>
</organism>
<keyword evidence="5" id="KW-1185">Reference proteome</keyword>
<protein>
    <submittedName>
        <fullName evidence="4">Flavin reductase</fullName>
    </submittedName>
</protein>
<evidence type="ECO:0000313" key="5">
    <source>
        <dbReference type="Proteomes" id="UP000623795"/>
    </source>
</evidence>
<dbReference type="EMBL" id="WTVN01000003">
    <property type="protein sequence ID" value="NMG42884.1"/>
    <property type="molecule type" value="Genomic_DNA"/>
</dbReference>
<dbReference type="Pfam" id="PF01613">
    <property type="entry name" value="Flavin_Reduct"/>
    <property type="match status" value="1"/>
</dbReference>
<comment type="similarity">
    <text evidence="1">Belongs to the non-flavoprotein flavin reductase family.</text>
</comment>